<dbReference type="GeneID" id="17288002"/>
<dbReference type="KEGG" id="gtt:GUITHDRAFT_156640"/>
<dbReference type="EMBL" id="JH993312">
    <property type="protein sequence ID" value="EKX31282.1"/>
    <property type="molecule type" value="Genomic_DNA"/>
</dbReference>
<dbReference type="PaxDb" id="55529-EKX31282"/>
<dbReference type="HOGENOM" id="CLU_3091361_0_0_1"/>
<name>L1I5E5_GUITC</name>
<evidence type="ECO:0000313" key="4">
    <source>
        <dbReference type="Proteomes" id="UP000011087"/>
    </source>
</evidence>
<sequence length="52" mass="5742">MPRHGINKRGAAAIRCVSSQLSPNPDAPSDHAEGEEEEKLGVRRKEEKEAYP</sequence>
<reference evidence="3" key="3">
    <citation type="submission" date="2015-06" db="UniProtKB">
        <authorList>
            <consortium name="EnsemblProtists"/>
        </authorList>
    </citation>
    <scope>IDENTIFICATION</scope>
</reference>
<dbReference type="EnsemblProtists" id="EKX31282">
    <property type="protein sequence ID" value="EKX31282"/>
    <property type="gene ID" value="GUITHDRAFT_156640"/>
</dbReference>
<dbReference type="RefSeq" id="XP_005818262.1">
    <property type="nucleotide sequence ID" value="XM_005818205.1"/>
</dbReference>
<evidence type="ECO:0000313" key="2">
    <source>
        <dbReference type="EMBL" id="EKX31282.1"/>
    </source>
</evidence>
<gene>
    <name evidence="2" type="ORF">GUITHDRAFT_156640</name>
</gene>
<evidence type="ECO:0000313" key="3">
    <source>
        <dbReference type="EnsemblProtists" id="EKX31282"/>
    </source>
</evidence>
<dbReference type="AlphaFoldDB" id="L1I5E5"/>
<reference evidence="2 4" key="1">
    <citation type="journal article" date="2012" name="Nature">
        <title>Algal genomes reveal evolutionary mosaicism and the fate of nucleomorphs.</title>
        <authorList>
            <consortium name="DOE Joint Genome Institute"/>
            <person name="Curtis B.A."/>
            <person name="Tanifuji G."/>
            <person name="Burki F."/>
            <person name="Gruber A."/>
            <person name="Irimia M."/>
            <person name="Maruyama S."/>
            <person name="Arias M.C."/>
            <person name="Ball S.G."/>
            <person name="Gile G.H."/>
            <person name="Hirakawa Y."/>
            <person name="Hopkins J.F."/>
            <person name="Kuo A."/>
            <person name="Rensing S.A."/>
            <person name="Schmutz J."/>
            <person name="Symeonidi A."/>
            <person name="Elias M."/>
            <person name="Eveleigh R.J."/>
            <person name="Herman E.K."/>
            <person name="Klute M.J."/>
            <person name="Nakayama T."/>
            <person name="Obornik M."/>
            <person name="Reyes-Prieto A."/>
            <person name="Armbrust E.V."/>
            <person name="Aves S.J."/>
            <person name="Beiko R.G."/>
            <person name="Coutinho P."/>
            <person name="Dacks J.B."/>
            <person name="Durnford D.G."/>
            <person name="Fast N.M."/>
            <person name="Green B.R."/>
            <person name="Grisdale C.J."/>
            <person name="Hempel F."/>
            <person name="Henrissat B."/>
            <person name="Hoppner M.P."/>
            <person name="Ishida K."/>
            <person name="Kim E."/>
            <person name="Koreny L."/>
            <person name="Kroth P.G."/>
            <person name="Liu Y."/>
            <person name="Malik S.B."/>
            <person name="Maier U.G."/>
            <person name="McRose D."/>
            <person name="Mock T."/>
            <person name="Neilson J.A."/>
            <person name="Onodera N.T."/>
            <person name="Poole A.M."/>
            <person name="Pritham E.J."/>
            <person name="Richards T.A."/>
            <person name="Rocap G."/>
            <person name="Roy S.W."/>
            <person name="Sarai C."/>
            <person name="Schaack S."/>
            <person name="Shirato S."/>
            <person name="Slamovits C.H."/>
            <person name="Spencer D.F."/>
            <person name="Suzuki S."/>
            <person name="Worden A.Z."/>
            <person name="Zauner S."/>
            <person name="Barry K."/>
            <person name="Bell C."/>
            <person name="Bharti A.K."/>
            <person name="Crow J.A."/>
            <person name="Grimwood J."/>
            <person name="Kramer R."/>
            <person name="Lindquist E."/>
            <person name="Lucas S."/>
            <person name="Salamov A."/>
            <person name="McFadden G.I."/>
            <person name="Lane C.E."/>
            <person name="Keeling P.J."/>
            <person name="Gray M.W."/>
            <person name="Grigoriev I.V."/>
            <person name="Archibald J.M."/>
        </authorList>
    </citation>
    <scope>NUCLEOTIDE SEQUENCE</scope>
    <source>
        <strain evidence="2 4">CCMP2712</strain>
    </source>
</reference>
<proteinExistence type="predicted"/>
<dbReference type="Proteomes" id="UP000011087">
    <property type="component" value="Unassembled WGS sequence"/>
</dbReference>
<keyword evidence="4" id="KW-1185">Reference proteome</keyword>
<accession>L1I5E5</accession>
<organism evidence="2">
    <name type="scientific">Guillardia theta (strain CCMP2712)</name>
    <name type="common">Cryptophyte</name>
    <dbReference type="NCBI Taxonomy" id="905079"/>
    <lineage>
        <taxon>Eukaryota</taxon>
        <taxon>Cryptophyceae</taxon>
        <taxon>Pyrenomonadales</taxon>
        <taxon>Geminigeraceae</taxon>
        <taxon>Guillardia</taxon>
    </lineage>
</organism>
<evidence type="ECO:0000256" key="1">
    <source>
        <dbReference type="SAM" id="MobiDB-lite"/>
    </source>
</evidence>
<reference evidence="4" key="2">
    <citation type="submission" date="2012-11" db="EMBL/GenBank/DDBJ databases">
        <authorList>
            <person name="Kuo A."/>
            <person name="Curtis B.A."/>
            <person name="Tanifuji G."/>
            <person name="Burki F."/>
            <person name="Gruber A."/>
            <person name="Irimia M."/>
            <person name="Maruyama S."/>
            <person name="Arias M.C."/>
            <person name="Ball S.G."/>
            <person name="Gile G.H."/>
            <person name="Hirakawa Y."/>
            <person name="Hopkins J.F."/>
            <person name="Rensing S.A."/>
            <person name="Schmutz J."/>
            <person name="Symeonidi A."/>
            <person name="Elias M."/>
            <person name="Eveleigh R.J."/>
            <person name="Herman E.K."/>
            <person name="Klute M.J."/>
            <person name="Nakayama T."/>
            <person name="Obornik M."/>
            <person name="Reyes-Prieto A."/>
            <person name="Armbrust E.V."/>
            <person name="Aves S.J."/>
            <person name="Beiko R.G."/>
            <person name="Coutinho P."/>
            <person name="Dacks J.B."/>
            <person name="Durnford D.G."/>
            <person name="Fast N.M."/>
            <person name="Green B.R."/>
            <person name="Grisdale C."/>
            <person name="Hempe F."/>
            <person name="Henrissat B."/>
            <person name="Hoppner M.P."/>
            <person name="Ishida K.-I."/>
            <person name="Kim E."/>
            <person name="Koreny L."/>
            <person name="Kroth P.G."/>
            <person name="Liu Y."/>
            <person name="Malik S.-B."/>
            <person name="Maier U.G."/>
            <person name="McRose D."/>
            <person name="Mock T."/>
            <person name="Neilson J.A."/>
            <person name="Onodera N.T."/>
            <person name="Poole A.M."/>
            <person name="Pritham E.J."/>
            <person name="Richards T.A."/>
            <person name="Rocap G."/>
            <person name="Roy S.W."/>
            <person name="Sarai C."/>
            <person name="Schaack S."/>
            <person name="Shirato S."/>
            <person name="Slamovits C.H."/>
            <person name="Spencer D.F."/>
            <person name="Suzuki S."/>
            <person name="Worden A.Z."/>
            <person name="Zauner S."/>
            <person name="Barry K."/>
            <person name="Bell C."/>
            <person name="Bharti A.K."/>
            <person name="Crow J.A."/>
            <person name="Grimwood J."/>
            <person name="Kramer R."/>
            <person name="Lindquist E."/>
            <person name="Lucas S."/>
            <person name="Salamov A."/>
            <person name="McFadden G.I."/>
            <person name="Lane C.E."/>
            <person name="Keeling P.J."/>
            <person name="Gray M.W."/>
            <person name="Grigoriev I.V."/>
            <person name="Archibald J.M."/>
        </authorList>
    </citation>
    <scope>NUCLEOTIDE SEQUENCE</scope>
    <source>
        <strain evidence="4">CCMP2712</strain>
    </source>
</reference>
<feature type="compositionally biased region" description="Basic and acidic residues" evidence="1">
    <location>
        <begin position="39"/>
        <end position="52"/>
    </location>
</feature>
<protein>
    <submittedName>
        <fullName evidence="2 3">Uncharacterized protein</fullName>
    </submittedName>
</protein>
<feature type="region of interest" description="Disordered" evidence="1">
    <location>
        <begin position="16"/>
        <end position="52"/>
    </location>
</feature>